<proteinExistence type="predicted"/>
<keyword evidence="2" id="KW-1185">Reference proteome</keyword>
<protein>
    <submittedName>
        <fullName evidence="1">Alpha-D-ribose 1-methylphosphonate 5-triphosphate synthase subunit PhnG</fullName>
    </submittedName>
</protein>
<dbReference type="GO" id="GO:0015716">
    <property type="term" value="P:organic phosphonate transport"/>
    <property type="evidence" value="ECO:0007669"/>
    <property type="project" value="InterPro"/>
</dbReference>
<dbReference type="OrthoDB" id="3182891at2"/>
<organism evidence="1 2">
    <name type="scientific">Anaerorhabdus furcosa</name>
    <dbReference type="NCBI Taxonomy" id="118967"/>
    <lineage>
        <taxon>Bacteria</taxon>
        <taxon>Bacillati</taxon>
        <taxon>Bacillota</taxon>
        <taxon>Erysipelotrichia</taxon>
        <taxon>Erysipelotrichales</taxon>
        <taxon>Erysipelotrichaceae</taxon>
        <taxon>Anaerorhabdus</taxon>
    </lineage>
</organism>
<dbReference type="NCBIfam" id="TIGR03293">
    <property type="entry name" value="PhnG_redo"/>
    <property type="match status" value="1"/>
</dbReference>
<sequence length="141" mass="16280">MNRKDRTNVLINMNTSLLRSLAKKINEQHEVKEIEAPSHSLVMIRKREGAKNSLFYLSEVVVSECRVIIDNHIGFGILQGFDLKKAKLLAIIDAAFNAESSLCYKIEKTIEIEKQKQDQKQRQEMQAILKTRVSFDTMQEE</sequence>
<name>A0A1T4MTV9_9FIRM</name>
<evidence type="ECO:0000313" key="1">
    <source>
        <dbReference type="EMBL" id="SJZ70257.1"/>
    </source>
</evidence>
<dbReference type="Pfam" id="PF06754">
    <property type="entry name" value="PhnG"/>
    <property type="match status" value="1"/>
</dbReference>
<dbReference type="Proteomes" id="UP000243297">
    <property type="component" value="Unassembled WGS sequence"/>
</dbReference>
<dbReference type="AlphaFoldDB" id="A0A1T4MTV9"/>
<accession>A0A1T4MTV9</accession>
<dbReference type="InterPro" id="IPR009609">
    <property type="entry name" value="Phosphonate_metab_PhnG"/>
</dbReference>
<dbReference type="EMBL" id="FUWY01000003">
    <property type="protein sequence ID" value="SJZ70257.1"/>
    <property type="molecule type" value="Genomic_DNA"/>
</dbReference>
<reference evidence="2" key="1">
    <citation type="submission" date="2017-02" db="EMBL/GenBank/DDBJ databases">
        <authorList>
            <person name="Varghese N."/>
            <person name="Submissions S."/>
        </authorList>
    </citation>
    <scope>NUCLEOTIDE SEQUENCE [LARGE SCALE GENOMIC DNA]</scope>
    <source>
        <strain evidence="2">ATCC 25662</strain>
    </source>
</reference>
<dbReference type="STRING" id="118967.SAMN02745191_1404"/>
<dbReference type="RefSeq" id="WP_078711805.1">
    <property type="nucleotide sequence ID" value="NZ_FUWY01000003.1"/>
</dbReference>
<dbReference type="GO" id="GO:0019634">
    <property type="term" value="P:organic phosphonate metabolic process"/>
    <property type="evidence" value="ECO:0007669"/>
    <property type="project" value="InterPro"/>
</dbReference>
<evidence type="ECO:0000313" key="2">
    <source>
        <dbReference type="Proteomes" id="UP000243297"/>
    </source>
</evidence>
<gene>
    <name evidence="1" type="ORF">SAMN02745191_1404</name>
</gene>